<sequence length="439" mass="49928">MIDELTGIVITKDDKRYNIVRRTANFYFSYYPAAIVYPRDISDVVNSVNWVRRNGFNIRCRSGGHNYEAFSVADDSVVIDVSNLLDFQIDTKRGYIKIGSGYTQEQLHSKVTEYGFAFVGGSCPSIGVTGITLGGGVGYLQREYGLVCDNLVEAQIVDAFGRVITANSYQNQDLFAALRGAGSNNFGVVVSLTFKVYPVDKVTTITAQWPRNRRYEVIQAFQKVGESLDNRYTIKVSMTKDIIGLYGVGLRSTEKEMENALKCLLKVPSKMNYTVKRISFTESVQPRPGVMYKPTGFKITGLLAYKPLEKEPCQTIFDYLDNAPNIQPSIDIGFLLLGGQIKKNEYLPSAFPHRNARLLIQIDAEWYLEYSLYANDTIRWVNRLRNQLLPYAGFGYLNYCDINISNYLYSYFGNNVVWLKNTKEKYDPHNIFYYPQGIK</sequence>
<reference evidence="7 8" key="1">
    <citation type="submission" date="2020-04" db="EMBL/GenBank/DDBJ databases">
        <authorList>
            <person name="Hitch T.C.A."/>
            <person name="Wylensek D."/>
            <person name="Clavel T."/>
        </authorList>
    </citation>
    <scope>NUCLEOTIDE SEQUENCE [LARGE SCALE GENOMIC DNA]</scope>
    <source>
        <strain evidence="7 8">Med78_4-601-WT-2</strain>
    </source>
</reference>
<evidence type="ECO:0000256" key="1">
    <source>
        <dbReference type="ARBA" id="ARBA00001974"/>
    </source>
</evidence>
<keyword evidence="5" id="KW-0560">Oxidoreductase</keyword>
<dbReference type="InterPro" id="IPR050416">
    <property type="entry name" value="FAD-linked_Oxidoreductase"/>
</dbReference>
<evidence type="ECO:0000256" key="2">
    <source>
        <dbReference type="ARBA" id="ARBA00005466"/>
    </source>
</evidence>
<evidence type="ECO:0000313" key="7">
    <source>
        <dbReference type="EMBL" id="NME09864.1"/>
    </source>
</evidence>
<dbReference type="InterPro" id="IPR016169">
    <property type="entry name" value="FAD-bd_PCMH_sub2"/>
</dbReference>
<dbReference type="Proteomes" id="UP000573963">
    <property type="component" value="Unassembled WGS sequence"/>
</dbReference>
<dbReference type="Pfam" id="PF01565">
    <property type="entry name" value="FAD_binding_4"/>
    <property type="match status" value="1"/>
</dbReference>
<proteinExistence type="inferred from homology"/>
<evidence type="ECO:0000259" key="6">
    <source>
        <dbReference type="PROSITE" id="PS51387"/>
    </source>
</evidence>
<dbReference type="GO" id="GO:0071949">
    <property type="term" value="F:FAD binding"/>
    <property type="evidence" value="ECO:0007669"/>
    <property type="project" value="InterPro"/>
</dbReference>
<dbReference type="RefSeq" id="WP_150842965.1">
    <property type="nucleotide sequence ID" value="NZ_JABAFD010000005.1"/>
</dbReference>
<dbReference type="SUPFAM" id="SSF56176">
    <property type="entry name" value="FAD-binding/transporter-associated domain-like"/>
    <property type="match status" value="1"/>
</dbReference>
<organism evidence="7 8">
    <name type="scientific">Paraclostridium bifermentans</name>
    <name type="common">Clostridium bifermentans</name>
    <dbReference type="NCBI Taxonomy" id="1490"/>
    <lineage>
        <taxon>Bacteria</taxon>
        <taxon>Bacillati</taxon>
        <taxon>Bacillota</taxon>
        <taxon>Clostridia</taxon>
        <taxon>Peptostreptococcales</taxon>
        <taxon>Peptostreptococcaceae</taxon>
        <taxon>Paraclostridium</taxon>
    </lineage>
</organism>
<dbReference type="InterPro" id="IPR012951">
    <property type="entry name" value="BBE"/>
</dbReference>
<dbReference type="InterPro" id="IPR006094">
    <property type="entry name" value="Oxid_FAD_bind_N"/>
</dbReference>
<comment type="similarity">
    <text evidence="2">Belongs to the oxygen-dependent FAD-linked oxidoreductase family.</text>
</comment>
<dbReference type="InterPro" id="IPR006093">
    <property type="entry name" value="Oxy_OxRdtase_FAD_BS"/>
</dbReference>
<dbReference type="PROSITE" id="PS51387">
    <property type="entry name" value="FAD_PCMH"/>
    <property type="match status" value="1"/>
</dbReference>
<comment type="caution">
    <text evidence="7">The sequence shown here is derived from an EMBL/GenBank/DDBJ whole genome shotgun (WGS) entry which is preliminary data.</text>
</comment>
<dbReference type="Gene3D" id="3.40.462.20">
    <property type="match status" value="1"/>
</dbReference>
<name>A0AA44IHH9_PARBF</name>
<evidence type="ECO:0000313" key="8">
    <source>
        <dbReference type="Proteomes" id="UP000573963"/>
    </source>
</evidence>
<evidence type="ECO:0000256" key="4">
    <source>
        <dbReference type="ARBA" id="ARBA00022827"/>
    </source>
</evidence>
<protein>
    <submittedName>
        <fullName evidence="7">FAD-binding oxidoreductase</fullName>
    </submittedName>
</protein>
<gene>
    <name evidence="7" type="ORF">HF875_10060</name>
</gene>
<dbReference type="EMBL" id="JABAFD010000005">
    <property type="protein sequence ID" value="NME09864.1"/>
    <property type="molecule type" value="Genomic_DNA"/>
</dbReference>
<dbReference type="PANTHER" id="PTHR42973:SF39">
    <property type="entry name" value="FAD-BINDING PCMH-TYPE DOMAIN-CONTAINING PROTEIN"/>
    <property type="match status" value="1"/>
</dbReference>
<dbReference type="GO" id="GO:0016491">
    <property type="term" value="F:oxidoreductase activity"/>
    <property type="evidence" value="ECO:0007669"/>
    <property type="project" value="UniProtKB-KW"/>
</dbReference>
<feature type="domain" description="FAD-binding PCMH-type" evidence="6">
    <location>
        <begin position="28"/>
        <end position="199"/>
    </location>
</feature>
<dbReference type="PANTHER" id="PTHR42973">
    <property type="entry name" value="BINDING OXIDOREDUCTASE, PUTATIVE (AFU_ORTHOLOGUE AFUA_1G17690)-RELATED"/>
    <property type="match status" value="1"/>
</dbReference>
<dbReference type="AlphaFoldDB" id="A0AA44IHH9"/>
<accession>A0AA44IHH9</accession>
<dbReference type="InterPro" id="IPR016166">
    <property type="entry name" value="FAD-bd_PCMH"/>
</dbReference>
<keyword evidence="4" id="KW-0274">FAD</keyword>
<evidence type="ECO:0000256" key="3">
    <source>
        <dbReference type="ARBA" id="ARBA00022630"/>
    </source>
</evidence>
<dbReference type="InterPro" id="IPR036318">
    <property type="entry name" value="FAD-bd_PCMH-like_sf"/>
</dbReference>
<dbReference type="Gene3D" id="3.30.465.10">
    <property type="match status" value="1"/>
</dbReference>
<keyword evidence="3" id="KW-0285">Flavoprotein</keyword>
<dbReference type="PROSITE" id="PS00862">
    <property type="entry name" value="OX2_COVAL_FAD"/>
    <property type="match status" value="1"/>
</dbReference>
<comment type="cofactor">
    <cofactor evidence="1">
        <name>FAD</name>
        <dbReference type="ChEBI" id="CHEBI:57692"/>
    </cofactor>
</comment>
<evidence type="ECO:0000256" key="5">
    <source>
        <dbReference type="ARBA" id="ARBA00023002"/>
    </source>
</evidence>
<dbReference type="Pfam" id="PF08031">
    <property type="entry name" value="BBE"/>
    <property type="match status" value="1"/>
</dbReference>